<protein>
    <submittedName>
        <fullName evidence="6">4-coumarate--CoA ligase</fullName>
    </submittedName>
</protein>
<keyword evidence="4" id="KW-0576">Peroxisome</keyword>
<organism evidence="6 7">
    <name type="scientific">Chionoecetes opilio</name>
    <name type="common">Atlantic snow crab</name>
    <name type="synonym">Cancer opilio</name>
    <dbReference type="NCBI Taxonomy" id="41210"/>
    <lineage>
        <taxon>Eukaryota</taxon>
        <taxon>Metazoa</taxon>
        <taxon>Ecdysozoa</taxon>
        <taxon>Arthropoda</taxon>
        <taxon>Crustacea</taxon>
        <taxon>Multicrustacea</taxon>
        <taxon>Malacostraca</taxon>
        <taxon>Eumalacostraca</taxon>
        <taxon>Eucarida</taxon>
        <taxon>Decapoda</taxon>
        <taxon>Pleocyemata</taxon>
        <taxon>Brachyura</taxon>
        <taxon>Eubrachyura</taxon>
        <taxon>Majoidea</taxon>
        <taxon>Majidae</taxon>
        <taxon>Chionoecetes</taxon>
    </lineage>
</organism>
<dbReference type="Proteomes" id="UP000770661">
    <property type="component" value="Unassembled WGS sequence"/>
</dbReference>
<reference evidence="6" key="1">
    <citation type="submission" date="2020-07" db="EMBL/GenBank/DDBJ databases">
        <title>The High-quality genome of the commercially important snow crab, Chionoecetes opilio.</title>
        <authorList>
            <person name="Jeong J.-H."/>
            <person name="Ryu S."/>
        </authorList>
    </citation>
    <scope>NUCLEOTIDE SEQUENCE</scope>
    <source>
        <strain evidence="6">MADBK_172401_WGS</strain>
        <tissue evidence="6">Digestive gland</tissue>
    </source>
</reference>
<dbReference type="GO" id="GO:0005777">
    <property type="term" value="C:peroxisome"/>
    <property type="evidence" value="ECO:0007669"/>
    <property type="project" value="UniProtKB-SubCell"/>
</dbReference>
<dbReference type="GO" id="GO:0016405">
    <property type="term" value="F:CoA-ligase activity"/>
    <property type="evidence" value="ECO:0007669"/>
    <property type="project" value="TreeGrafter"/>
</dbReference>
<dbReference type="Pfam" id="PF00501">
    <property type="entry name" value="AMP-binding"/>
    <property type="match status" value="1"/>
</dbReference>
<dbReference type="PANTHER" id="PTHR24096:SF149">
    <property type="entry name" value="AMP-BINDING DOMAIN-CONTAINING PROTEIN-RELATED"/>
    <property type="match status" value="1"/>
</dbReference>
<evidence type="ECO:0000256" key="4">
    <source>
        <dbReference type="ARBA" id="ARBA00023140"/>
    </source>
</evidence>
<dbReference type="AlphaFoldDB" id="A0A8J5D3N0"/>
<comment type="caution">
    <text evidence="6">The sequence shown here is derived from an EMBL/GenBank/DDBJ whole genome shotgun (WGS) entry which is preliminary data.</text>
</comment>
<dbReference type="Gene3D" id="2.30.38.10">
    <property type="entry name" value="Luciferase, Domain 3"/>
    <property type="match status" value="1"/>
</dbReference>
<dbReference type="EMBL" id="JACEEZ010000170">
    <property type="protein sequence ID" value="KAG0730471.1"/>
    <property type="molecule type" value="Genomic_DNA"/>
</dbReference>
<proteinExistence type="inferred from homology"/>
<dbReference type="Gene3D" id="3.40.50.980">
    <property type="match status" value="1"/>
</dbReference>
<dbReference type="InterPro" id="IPR000873">
    <property type="entry name" value="AMP-dep_synth/lig_dom"/>
</dbReference>
<feature type="domain" description="AMP-dependent synthetase/ligase" evidence="5">
    <location>
        <begin position="54"/>
        <end position="175"/>
    </location>
</feature>
<dbReference type="PANTHER" id="PTHR24096">
    <property type="entry name" value="LONG-CHAIN-FATTY-ACID--COA LIGASE"/>
    <property type="match status" value="1"/>
</dbReference>
<evidence type="ECO:0000256" key="2">
    <source>
        <dbReference type="ARBA" id="ARBA00006432"/>
    </source>
</evidence>
<evidence type="ECO:0000259" key="5">
    <source>
        <dbReference type="Pfam" id="PF00501"/>
    </source>
</evidence>
<evidence type="ECO:0000313" key="6">
    <source>
        <dbReference type="EMBL" id="KAG0730471.1"/>
    </source>
</evidence>
<name>A0A8J5D3N0_CHIOP</name>
<gene>
    <name evidence="6" type="primary">4CL_2</name>
    <name evidence="6" type="ORF">GWK47_028214</name>
</gene>
<accession>A0A8J5D3N0</accession>
<keyword evidence="3 6" id="KW-0436">Ligase</keyword>
<sequence>MAPCPLTHYLLSCPASDRLRQRVGPLEDAAALVRQVQKNCPPAGANFHPAQSSSQVRVVHMVPPMLNFLTSSDQVTPADLESVRGAMCCRRSRAPHHRQAVQGEGSPPRHFPGRFASGFGMTETLGTHMTPLDDERLGYCGKVAPNVEAKVISEEGKALPEGERGELCIRSPSLADITRTQAATAPRWTPLMGDTGDVGIHK</sequence>
<comment type="subcellular location">
    <subcellularLocation>
        <location evidence="1">Peroxisome</location>
    </subcellularLocation>
</comment>
<evidence type="ECO:0000313" key="7">
    <source>
        <dbReference type="Proteomes" id="UP000770661"/>
    </source>
</evidence>
<evidence type="ECO:0000256" key="3">
    <source>
        <dbReference type="ARBA" id="ARBA00022598"/>
    </source>
</evidence>
<evidence type="ECO:0000256" key="1">
    <source>
        <dbReference type="ARBA" id="ARBA00004275"/>
    </source>
</evidence>
<comment type="similarity">
    <text evidence="2">Belongs to the ATP-dependent AMP-binding enzyme family.</text>
</comment>
<dbReference type="SUPFAM" id="SSF56801">
    <property type="entry name" value="Acetyl-CoA synthetase-like"/>
    <property type="match status" value="1"/>
</dbReference>
<dbReference type="OrthoDB" id="10253115at2759"/>
<keyword evidence="7" id="KW-1185">Reference proteome</keyword>